<organism evidence="2 3">
    <name type="scientific">Hebeloma cylindrosporum</name>
    <dbReference type="NCBI Taxonomy" id="76867"/>
    <lineage>
        <taxon>Eukaryota</taxon>
        <taxon>Fungi</taxon>
        <taxon>Dikarya</taxon>
        <taxon>Basidiomycota</taxon>
        <taxon>Agaricomycotina</taxon>
        <taxon>Agaricomycetes</taxon>
        <taxon>Agaricomycetidae</taxon>
        <taxon>Agaricales</taxon>
        <taxon>Agaricineae</taxon>
        <taxon>Hymenogastraceae</taxon>
        <taxon>Hebeloma</taxon>
    </lineage>
</organism>
<evidence type="ECO:0000256" key="1">
    <source>
        <dbReference type="SAM" id="Phobius"/>
    </source>
</evidence>
<feature type="transmembrane region" description="Helical" evidence="1">
    <location>
        <begin position="156"/>
        <end position="181"/>
    </location>
</feature>
<evidence type="ECO:0000313" key="3">
    <source>
        <dbReference type="Proteomes" id="UP000053424"/>
    </source>
</evidence>
<evidence type="ECO:0008006" key="4">
    <source>
        <dbReference type="Google" id="ProtNLM"/>
    </source>
</evidence>
<keyword evidence="3" id="KW-1185">Reference proteome</keyword>
<keyword evidence="1" id="KW-0472">Membrane</keyword>
<feature type="transmembrane region" description="Helical" evidence="1">
    <location>
        <begin position="14"/>
        <end position="39"/>
    </location>
</feature>
<feature type="transmembrane region" description="Helical" evidence="1">
    <location>
        <begin position="51"/>
        <end position="80"/>
    </location>
</feature>
<dbReference type="STRING" id="686832.A0A0C3CIQ6"/>
<dbReference type="EMBL" id="KN831775">
    <property type="protein sequence ID" value="KIM43526.1"/>
    <property type="molecule type" value="Genomic_DNA"/>
</dbReference>
<proteinExistence type="predicted"/>
<keyword evidence="1" id="KW-0812">Transmembrane</keyword>
<protein>
    <recommendedName>
        <fullName evidence="4">G-protein coupled receptors family 1 profile domain-containing protein</fullName>
    </recommendedName>
</protein>
<evidence type="ECO:0000313" key="2">
    <source>
        <dbReference type="EMBL" id="KIM43526.1"/>
    </source>
</evidence>
<feature type="transmembrane region" description="Helical" evidence="1">
    <location>
        <begin position="126"/>
        <end position="150"/>
    </location>
</feature>
<gene>
    <name evidence="2" type="ORF">M413DRAFT_382937</name>
</gene>
<dbReference type="AlphaFoldDB" id="A0A0C3CIQ6"/>
<dbReference type="Proteomes" id="UP000053424">
    <property type="component" value="Unassembled WGS sequence"/>
</dbReference>
<sequence>MLIPGPDVYLELKMLGTIISAIAYGIVIVLSGNCFLLLVKKRGIYSNRMRIFLVIYVTVMLVISTWAIIQSIWGITLLIFQDVNVPESLLISYSPDTLPLAIWGADGFMIWRCIVLYQDVARGPRVLVVVLLSLLSIFSLACGVLMFVGLNADDSLFTVVLIIFSLLVNIILALLIVLRLVHHQRRIQKVLGAEHGSPYSKIITMCVESSALMLIFSGVYAVLVFEQANGSLIPFLLFPHICVISPLLIVYRVAKGRSMTTTLKSSERATAQIRFNDPPSSRSEGDL</sequence>
<feature type="transmembrane region" description="Helical" evidence="1">
    <location>
        <begin position="100"/>
        <end position="117"/>
    </location>
</feature>
<keyword evidence="1" id="KW-1133">Transmembrane helix</keyword>
<reference evidence="3" key="2">
    <citation type="submission" date="2015-01" db="EMBL/GenBank/DDBJ databases">
        <title>Evolutionary Origins and Diversification of the Mycorrhizal Mutualists.</title>
        <authorList>
            <consortium name="DOE Joint Genome Institute"/>
            <consortium name="Mycorrhizal Genomics Consortium"/>
            <person name="Kohler A."/>
            <person name="Kuo A."/>
            <person name="Nagy L.G."/>
            <person name="Floudas D."/>
            <person name="Copeland A."/>
            <person name="Barry K.W."/>
            <person name="Cichocki N."/>
            <person name="Veneault-Fourrey C."/>
            <person name="LaButti K."/>
            <person name="Lindquist E.A."/>
            <person name="Lipzen A."/>
            <person name="Lundell T."/>
            <person name="Morin E."/>
            <person name="Murat C."/>
            <person name="Riley R."/>
            <person name="Ohm R."/>
            <person name="Sun H."/>
            <person name="Tunlid A."/>
            <person name="Henrissat B."/>
            <person name="Grigoriev I.V."/>
            <person name="Hibbett D.S."/>
            <person name="Martin F."/>
        </authorList>
    </citation>
    <scope>NUCLEOTIDE SEQUENCE [LARGE SCALE GENOMIC DNA]</scope>
    <source>
        <strain evidence="3">h7</strain>
    </source>
</reference>
<feature type="transmembrane region" description="Helical" evidence="1">
    <location>
        <begin position="231"/>
        <end position="254"/>
    </location>
</feature>
<reference evidence="2 3" key="1">
    <citation type="submission" date="2014-04" db="EMBL/GenBank/DDBJ databases">
        <authorList>
            <consortium name="DOE Joint Genome Institute"/>
            <person name="Kuo A."/>
            <person name="Gay G."/>
            <person name="Dore J."/>
            <person name="Kohler A."/>
            <person name="Nagy L.G."/>
            <person name="Floudas D."/>
            <person name="Copeland A."/>
            <person name="Barry K.W."/>
            <person name="Cichocki N."/>
            <person name="Veneault-Fourrey C."/>
            <person name="LaButti K."/>
            <person name="Lindquist E.A."/>
            <person name="Lipzen A."/>
            <person name="Lundell T."/>
            <person name="Morin E."/>
            <person name="Murat C."/>
            <person name="Sun H."/>
            <person name="Tunlid A."/>
            <person name="Henrissat B."/>
            <person name="Grigoriev I.V."/>
            <person name="Hibbett D.S."/>
            <person name="Martin F."/>
            <person name="Nordberg H.P."/>
            <person name="Cantor M.N."/>
            <person name="Hua S.X."/>
        </authorList>
    </citation>
    <scope>NUCLEOTIDE SEQUENCE [LARGE SCALE GENOMIC DNA]</scope>
    <source>
        <strain evidence="3">h7</strain>
    </source>
</reference>
<dbReference type="HOGENOM" id="CLU_044614_5_0_1"/>
<name>A0A0C3CIQ6_HEBCY</name>
<dbReference type="OrthoDB" id="3267806at2759"/>
<accession>A0A0C3CIQ6</accession>
<feature type="transmembrane region" description="Helical" evidence="1">
    <location>
        <begin position="202"/>
        <end position="225"/>
    </location>
</feature>